<dbReference type="SUPFAM" id="SSF54631">
    <property type="entry name" value="CBS-domain pair"/>
    <property type="match status" value="1"/>
</dbReference>
<dbReference type="Pfam" id="PF02833">
    <property type="entry name" value="DHHA2"/>
    <property type="match status" value="1"/>
</dbReference>
<protein>
    <recommendedName>
        <fullName evidence="2">inorganic diphosphatase</fullName>
        <ecNumber evidence="2">3.6.1.1</ecNumber>
    </recommendedName>
    <alternativeName>
        <fullName evidence="7">Pyrophosphate phospho-hydrolase</fullName>
    </alternativeName>
</protein>
<dbReference type="InterPro" id="IPR028979">
    <property type="entry name" value="Ser_kin/Pase_Hpr-like_N_sf"/>
</dbReference>
<dbReference type="Proteomes" id="UP001301797">
    <property type="component" value="Chromosome"/>
</dbReference>
<feature type="domain" description="CBS" evidence="10">
    <location>
        <begin position="71"/>
        <end position="129"/>
    </location>
</feature>
<keyword evidence="12" id="KW-1185">Reference proteome</keyword>
<dbReference type="Pfam" id="PF01368">
    <property type="entry name" value="DHH"/>
    <property type="match status" value="1"/>
</dbReference>
<evidence type="ECO:0000256" key="2">
    <source>
        <dbReference type="ARBA" id="ARBA00012146"/>
    </source>
</evidence>
<dbReference type="GO" id="GO:0005737">
    <property type="term" value="C:cytoplasm"/>
    <property type="evidence" value="ECO:0007669"/>
    <property type="project" value="InterPro"/>
</dbReference>
<dbReference type="RefSeq" id="WP_317137733.1">
    <property type="nucleotide sequence ID" value="NZ_CP043875.1"/>
</dbReference>
<keyword evidence="3" id="KW-0479">Metal-binding</keyword>
<evidence type="ECO:0000256" key="8">
    <source>
        <dbReference type="ARBA" id="ARBA00047820"/>
    </source>
</evidence>
<dbReference type="SMART" id="SM01131">
    <property type="entry name" value="DHHA2"/>
    <property type="match status" value="1"/>
</dbReference>
<dbReference type="SUPFAM" id="SSF75138">
    <property type="entry name" value="HprK N-terminal domain-like"/>
    <property type="match status" value="1"/>
</dbReference>
<dbReference type="InterPro" id="IPR000644">
    <property type="entry name" value="CBS_dom"/>
</dbReference>
<proteinExistence type="predicted"/>
<dbReference type="EMBL" id="CP043875">
    <property type="protein sequence ID" value="WOF16154.1"/>
    <property type="molecule type" value="Genomic_DNA"/>
</dbReference>
<dbReference type="NCBIfam" id="NF011442">
    <property type="entry name" value="PRK14869.1-4"/>
    <property type="match status" value="1"/>
</dbReference>
<dbReference type="PANTHER" id="PTHR12112:SF22">
    <property type="entry name" value="MANGANESE-DEPENDENT INORGANIC PYROPHOSPHATASE-RELATED"/>
    <property type="match status" value="1"/>
</dbReference>
<name>A0AA97I453_9EURY</name>
<dbReference type="InterPro" id="IPR010766">
    <property type="entry name" value="DRTGG"/>
</dbReference>
<dbReference type="GO" id="GO:0046872">
    <property type="term" value="F:metal ion binding"/>
    <property type="evidence" value="ECO:0007669"/>
    <property type="project" value="UniProtKB-KW"/>
</dbReference>
<dbReference type="SUPFAM" id="SSF64182">
    <property type="entry name" value="DHH phosphoesterases"/>
    <property type="match status" value="1"/>
</dbReference>
<dbReference type="PANTHER" id="PTHR12112">
    <property type="entry name" value="BNIP - RELATED"/>
    <property type="match status" value="1"/>
</dbReference>
<dbReference type="InterPro" id="IPR001667">
    <property type="entry name" value="DDH_dom"/>
</dbReference>
<comment type="cofactor">
    <cofactor evidence="1">
        <name>Mn(2+)</name>
        <dbReference type="ChEBI" id="CHEBI:29035"/>
    </cofactor>
</comment>
<reference evidence="11 12" key="1">
    <citation type="submission" date="2019-09" db="EMBL/GenBank/DDBJ databases">
        <title>The complete genome of Methanoplanus sp. FWC-SCC4.</title>
        <authorList>
            <person name="Chen S.-C."/>
            <person name="Zhou Y.-Z."/>
            <person name="Lai M.-C."/>
        </authorList>
    </citation>
    <scope>NUCLEOTIDE SEQUENCE [LARGE SCALE GENOMIC DNA]</scope>
    <source>
        <strain evidence="11 12">FWC-SCC4</strain>
    </source>
</reference>
<sequence length="538" mass="59220">MSRIYVIGHKNPDTDSICSAIGYAALLNQKNGQVYIPSRCGEINDETRYALDKFNTDIPEFIENVEPNISDLPFIYSINAEEDVPSIDIIAMMDENNVRNIPITNKEGKLTGLMSEHGLAQAYVRRQKIEQLSISPIKLTTITRILNGKILVPSRDLLEGRVYIAIDALHVTLSRLTHNDVAVVGDNEPAQLALISAGIAALIIADSAPVGDRVIKAATEKGVALISTNLDAFGVGKMINLSLPASHIMARDVPTVRKEDSIDYAKQLVSSSRYRTACVVDGQNKLIGMISRNTFLENVLKQVILLDHNEYAQAVDGIEKAEILEIIDHHRLGAITTLKPIGFLNEPVGSTSTIIAGKYLEEGIKPDKNIAGILLSGILSDTLVLRLSTTTTKDKKMVEYLSPIAEVDPVVYGTELIQKGMNLDGYDIKTLLKRDIKQYELFGKKVTISQVMIPTFEFSGNNSDIISKELKKIKNESNSDISAALLTSVVENGSDVYIDAGGLFIHQMKGKEQPLRKDGMMSRKNDFIPWFGKIIKDL</sequence>
<dbReference type="Gene3D" id="3.10.310.20">
    <property type="entry name" value="DHHA2 domain"/>
    <property type="match status" value="1"/>
</dbReference>
<keyword evidence="9" id="KW-0129">CBS domain</keyword>
<keyword evidence="6" id="KW-0464">Manganese</keyword>
<evidence type="ECO:0000259" key="10">
    <source>
        <dbReference type="PROSITE" id="PS51371"/>
    </source>
</evidence>
<gene>
    <name evidence="11" type="ORF">F1737_05250</name>
</gene>
<keyword evidence="5" id="KW-0028">Amino-acid biosynthesis</keyword>
<dbReference type="InterPro" id="IPR038222">
    <property type="entry name" value="DHHA2_dom_sf"/>
</dbReference>
<dbReference type="PROSITE" id="PS51371">
    <property type="entry name" value="CBS"/>
    <property type="match status" value="2"/>
</dbReference>
<dbReference type="Pfam" id="PF07085">
    <property type="entry name" value="DRTGG"/>
    <property type="match status" value="1"/>
</dbReference>
<evidence type="ECO:0000256" key="3">
    <source>
        <dbReference type="ARBA" id="ARBA00022723"/>
    </source>
</evidence>
<comment type="catalytic activity">
    <reaction evidence="8">
        <text>diphosphate + H2O = 2 phosphate + H(+)</text>
        <dbReference type="Rhea" id="RHEA:24576"/>
        <dbReference type="ChEBI" id="CHEBI:15377"/>
        <dbReference type="ChEBI" id="CHEBI:15378"/>
        <dbReference type="ChEBI" id="CHEBI:33019"/>
        <dbReference type="ChEBI" id="CHEBI:43474"/>
        <dbReference type="EC" id="3.6.1.1"/>
    </reaction>
</comment>
<dbReference type="Pfam" id="PF00571">
    <property type="entry name" value="CBS"/>
    <property type="match status" value="2"/>
</dbReference>
<evidence type="ECO:0000256" key="4">
    <source>
        <dbReference type="ARBA" id="ARBA00022801"/>
    </source>
</evidence>
<dbReference type="EC" id="3.6.1.1" evidence="2"/>
<dbReference type="AlphaFoldDB" id="A0AA97I453"/>
<evidence type="ECO:0000256" key="7">
    <source>
        <dbReference type="ARBA" id="ARBA00032535"/>
    </source>
</evidence>
<evidence type="ECO:0000256" key="9">
    <source>
        <dbReference type="PROSITE-ProRule" id="PRU00703"/>
    </source>
</evidence>
<dbReference type="GeneID" id="85229562"/>
<evidence type="ECO:0000313" key="11">
    <source>
        <dbReference type="EMBL" id="WOF16154.1"/>
    </source>
</evidence>
<dbReference type="FunFam" id="3.90.1640.10:FF:000001">
    <property type="entry name" value="Probable manganese-dependent inorganic pyrophosphatase"/>
    <property type="match status" value="1"/>
</dbReference>
<dbReference type="InterPro" id="IPR004097">
    <property type="entry name" value="DHHA2"/>
</dbReference>
<keyword evidence="4 11" id="KW-0378">Hydrolase</keyword>
<evidence type="ECO:0000256" key="1">
    <source>
        <dbReference type="ARBA" id="ARBA00001936"/>
    </source>
</evidence>
<feature type="domain" description="CBS" evidence="10">
    <location>
        <begin position="249"/>
        <end position="306"/>
    </location>
</feature>
<dbReference type="InterPro" id="IPR046342">
    <property type="entry name" value="CBS_dom_sf"/>
</dbReference>
<keyword evidence="5" id="KW-0486">Methionine biosynthesis</keyword>
<dbReference type="Gene3D" id="3.90.1640.10">
    <property type="entry name" value="inorganic pyrophosphatase (n-terminal core)"/>
    <property type="match status" value="2"/>
</dbReference>
<dbReference type="GO" id="GO:0004427">
    <property type="term" value="F:inorganic diphosphate phosphatase activity"/>
    <property type="evidence" value="ECO:0007669"/>
    <property type="project" value="UniProtKB-EC"/>
</dbReference>
<dbReference type="GO" id="GO:0009086">
    <property type="term" value="P:methionine biosynthetic process"/>
    <property type="evidence" value="ECO:0007669"/>
    <property type="project" value="UniProtKB-KW"/>
</dbReference>
<dbReference type="SMART" id="SM00116">
    <property type="entry name" value="CBS"/>
    <property type="match status" value="2"/>
</dbReference>
<dbReference type="InterPro" id="IPR038763">
    <property type="entry name" value="DHH_sf"/>
</dbReference>
<dbReference type="KEGG" id="mefw:F1737_05250"/>
<organism evidence="11 12">
    <name type="scientific">Methanochimaera problematica</name>
    <dbReference type="NCBI Taxonomy" id="2609417"/>
    <lineage>
        <taxon>Archaea</taxon>
        <taxon>Methanobacteriati</taxon>
        <taxon>Methanobacteriota</taxon>
        <taxon>Stenosarchaea group</taxon>
        <taxon>Methanomicrobia</taxon>
        <taxon>Methanomicrobiales</taxon>
        <taxon>Methanomicrobiaceae</taxon>
        <taxon>Methanochimaera</taxon>
    </lineage>
</organism>
<accession>A0AA97I453</accession>
<dbReference type="NCBIfam" id="NF011443">
    <property type="entry name" value="PRK14869.1-5"/>
    <property type="match status" value="1"/>
</dbReference>
<evidence type="ECO:0000313" key="12">
    <source>
        <dbReference type="Proteomes" id="UP001301797"/>
    </source>
</evidence>
<dbReference type="Gene3D" id="3.40.1390.20">
    <property type="entry name" value="HprK N-terminal domain-like"/>
    <property type="match status" value="1"/>
</dbReference>
<evidence type="ECO:0000256" key="5">
    <source>
        <dbReference type="ARBA" id="ARBA00023167"/>
    </source>
</evidence>
<evidence type="ECO:0000256" key="6">
    <source>
        <dbReference type="ARBA" id="ARBA00023211"/>
    </source>
</evidence>